<evidence type="ECO:0000313" key="2">
    <source>
        <dbReference type="EMBL" id="XCN12149.1"/>
    </source>
</evidence>
<proteinExistence type="predicted"/>
<evidence type="ECO:0000256" key="1">
    <source>
        <dbReference type="SAM" id="MobiDB-lite"/>
    </source>
</evidence>
<protein>
    <submittedName>
        <fullName evidence="2">Uncharacterized protein</fullName>
    </submittedName>
</protein>
<dbReference type="EMBL" id="CP136798">
    <property type="protein sequence ID" value="XCN12149.1"/>
    <property type="molecule type" value="Genomic_DNA"/>
</dbReference>
<gene>
    <name evidence="2" type="ORF">R1Y80_00205</name>
</gene>
<dbReference type="AlphaFoldDB" id="A0AAU8K6X4"/>
<accession>A0AAU8K6X4</accession>
<reference evidence="2" key="1">
    <citation type="submission" date="2023-10" db="EMBL/GenBank/DDBJ databases">
        <title>Complete genome sequence of Streptomyces sp. JL1001.</title>
        <authorList>
            <person name="Jiang L."/>
        </authorList>
    </citation>
    <scope>NUCLEOTIDE SEQUENCE</scope>
    <source>
        <strain evidence="2">JL1001</strain>
    </source>
</reference>
<sequence>MVPTLTDDDLRRRINLPAPDPDGEGEGPDQALRTTALHLAVLRAMADHGLKKVLVYFNLT</sequence>
<dbReference type="RefSeq" id="WP_354596014.1">
    <property type="nucleotide sequence ID" value="NZ_CP136798.1"/>
</dbReference>
<name>A0AAU8K6X4_9ACTN</name>
<organism evidence="2">
    <name type="scientific">Streptomyces sp. JL1001</name>
    <dbReference type="NCBI Taxonomy" id="3078227"/>
    <lineage>
        <taxon>Bacteria</taxon>
        <taxon>Bacillati</taxon>
        <taxon>Actinomycetota</taxon>
        <taxon>Actinomycetes</taxon>
        <taxon>Kitasatosporales</taxon>
        <taxon>Streptomycetaceae</taxon>
        <taxon>Streptomyces</taxon>
    </lineage>
</organism>
<feature type="region of interest" description="Disordered" evidence="1">
    <location>
        <begin position="1"/>
        <end position="30"/>
    </location>
</feature>